<reference evidence="5 6" key="1">
    <citation type="submission" date="2016-10" db="EMBL/GenBank/DDBJ databases">
        <authorList>
            <person name="de Groot N.N."/>
        </authorList>
    </citation>
    <scope>NUCLEOTIDE SEQUENCE [LARGE SCALE GENOMIC DNA]</scope>
    <source>
        <strain evidence="5 6">D31d</strain>
    </source>
</reference>
<keyword evidence="3" id="KW-0378">Hydrolase</keyword>
<dbReference type="InterPro" id="IPR032466">
    <property type="entry name" value="Metal_Hydrolase"/>
</dbReference>
<dbReference type="SUPFAM" id="SSF51556">
    <property type="entry name" value="Metallo-dependent hydrolases"/>
    <property type="match status" value="1"/>
</dbReference>
<dbReference type="PANTHER" id="PTHR11409">
    <property type="entry name" value="ADENOSINE DEAMINASE"/>
    <property type="match status" value="1"/>
</dbReference>
<dbReference type="Pfam" id="PF00962">
    <property type="entry name" value="A_deaminase"/>
    <property type="match status" value="1"/>
</dbReference>
<comment type="cofactor">
    <cofactor evidence="1">
        <name>Zn(2+)</name>
        <dbReference type="ChEBI" id="CHEBI:29105"/>
    </cofactor>
</comment>
<dbReference type="GO" id="GO:0046103">
    <property type="term" value="P:inosine biosynthetic process"/>
    <property type="evidence" value="ECO:0007669"/>
    <property type="project" value="TreeGrafter"/>
</dbReference>
<dbReference type="GO" id="GO:0046872">
    <property type="term" value="F:metal ion binding"/>
    <property type="evidence" value="ECO:0007669"/>
    <property type="project" value="UniProtKB-KW"/>
</dbReference>
<dbReference type="PROSITE" id="PS51257">
    <property type="entry name" value="PROKAR_LIPOPROTEIN"/>
    <property type="match status" value="1"/>
</dbReference>
<keyword evidence="2" id="KW-0479">Metal-binding</keyword>
<dbReference type="InterPro" id="IPR006330">
    <property type="entry name" value="Ado/ade_deaminase"/>
</dbReference>
<dbReference type="GO" id="GO:0006154">
    <property type="term" value="P:adenosine catabolic process"/>
    <property type="evidence" value="ECO:0007669"/>
    <property type="project" value="TreeGrafter"/>
</dbReference>
<evidence type="ECO:0000256" key="3">
    <source>
        <dbReference type="ARBA" id="ARBA00022801"/>
    </source>
</evidence>
<dbReference type="Proteomes" id="UP000182257">
    <property type="component" value="Unassembled WGS sequence"/>
</dbReference>
<sequence length="465" mass="52462">MKKLLLVSLTLQLAMVGCTVDNPVDNPVKDLSTQEAFDEYKSSYISYQLAEANFFEPEASFRQSLLYRMCQAMPKGADLHVHCDALLPIVEQIKFVSDHPNELVVCCVAGKDFGMLRYIGDGTPCPEGYKTMADALKSGCTQDDFVRAWTIKGTGTQRAWDWFEGIFDKNINLTSSVSLLEDYYTRAFNFYLDQGVVHMELRPLFFGDHAAALERGRAFYRAMNTARKKNPEFSVRLIGCGLKAKTDAYDKTQYNEMLIDNAVYVSLNLKDTVAGLKDFLVGLDLVNEEDLSVRLTDFKELLANARKQNPNLHLTLHSGESLKSDNVEISSALSLGAERIGHGFNLYKYPDVLAQVKQKGIPLEVCPISNHYLGYADDLTQHPAKDYIRQGVSVVLCDDDPAYLEGNPYVDDVFAAVVAWNLSLDELEQLFRLSITKSFLTEDLKQQHLASFEKRWAAFRAQKWQ</sequence>
<dbReference type="PANTHER" id="PTHR11409:SF39">
    <property type="entry name" value="ADENOSINE DEAMINASE 2"/>
    <property type="match status" value="1"/>
</dbReference>
<dbReference type="InterPro" id="IPR001365">
    <property type="entry name" value="A_deaminase_dom"/>
</dbReference>
<evidence type="ECO:0000259" key="4">
    <source>
        <dbReference type="Pfam" id="PF00962"/>
    </source>
</evidence>
<dbReference type="OrthoDB" id="9779574at2"/>
<evidence type="ECO:0000256" key="2">
    <source>
        <dbReference type="ARBA" id="ARBA00022723"/>
    </source>
</evidence>
<evidence type="ECO:0000256" key="1">
    <source>
        <dbReference type="ARBA" id="ARBA00001947"/>
    </source>
</evidence>
<evidence type="ECO:0000313" key="6">
    <source>
        <dbReference type="Proteomes" id="UP000182257"/>
    </source>
</evidence>
<evidence type="ECO:0000313" key="5">
    <source>
        <dbReference type="EMBL" id="SEA29815.1"/>
    </source>
</evidence>
<dbReference type="EMBL" id="FNRF01000002">
    <property type="protein sequence ID" value="SEA29815.1"/>
    <property type="molecule type" value="Genomic_DNA"/>
</dbReference>
<proteinExistence type="predicted"/>
<dbReference type="GO" id="GO:0004000">
    <property type="term" value="F:adenosine deaminase activity"/>
    <property type="evidence" value="ECO:0007669"/>
    <property type="project" value="TreeGrafter"/>
</dbReference>
<organism evidence="5 6">
    <name type="scientific">Xylanibacter ruminicola</name>
    <name type="common">Prevotella ruminicola</name>
    <dbReference type="NCBI Taxonomy" id="839"/>
    <lineage>
        <taxon>Bacteria</taxon>
        <taxon>Pseudomonadati</taxon>
        <taxon>Bacteroidota</taxon>
        <taxon>Bacteroidia</taxon>
        <taxon>Bacteroidales</taxon>
        <taxon>Prevotellaceae</taxon>
        <taxon>Xylanibacter</taxon>
    </lineage>
</organism>
<gene>
    <name evidence="5" type="ORF">SAMN05216462_1014</name>
</gene>
<dbReference type="AlphaFoldDB" id="A0A1H4A1E6"/>
<accession>A0A1H4A1E6</accession>
<name>A0A1H4A1E6_XYLRU</name>
<dbReference type="RefSeq" id="WP_081352877.1">
    <property type="nucleotide sequence ID" value="NZ_FNRF01000002.1"/>
</dbReference>
<feature type="domain" description="Adenosine deaminase" evidence="4">
    <location>
        <begin position="275"/>
        <end position="447"/>
    </location>
</feature>
<protein>
    <submittedName>
        <fullName evidence="5">Adenosine deaminase-related growth factor</fullName>
    </submittedName>
</protein>
<dbReference type="Gene3D" id="3.20.20.140">
    <property type="entry name" value="Metal-dependent hydrolases"/>
    <property type="match status" value="1"/>
</dbReference>